<dbReference type="PANTHER" id="PTHR30519">
    <property type="entry name" value="5-METHYLTETRAHYDROPTEROYLTRIGLUTAMATE--HOMOCYSTEINE METHYLTRANSFERASE"/>
    <property type="match status" value="1"/>
</dbReference>
<evidence type="ECO:0000313" key="5">
    <source>
        <dbReference type="EMBL" id="KAL3715548.1"/>
    </source>
</evidence>
<protein>
    <recommendedName>
        <fullName evidence="4">Cobalamin-independent methionine synthase MetE C-terminal/archaeal domain-containing protein</fullName>
    </recommendedName>
</protein>
<evidence type="ECO:0000256" key="2">
    <source>
        <dbReference type="ARBA" id="ARBA00022723"/>
    </source>
</evidence>
<evidence type="ECO:0000313" key="6">
    <source>
        <dbReference type="Proteomes" id="UP001634007"/>
    </source>
</evidence>
<name>A0ABD3INN7_EUCGL</name>
<feature type="non-terminal residue" evidence="5">
    <location>
        <position position="1"/>
    </location>
</feature>
<dbReference type="Proteomes" id="UP001634007">
    <property type="component" value="Unassembled WGS sequence"/>
</dbReference>
<dbReference type="AlphaFoldDB" id="A0ABD3INN7"/>
<dbReference type="Gene3D" id="3.20.20.210">
    <property type="match status" value="1"/>
</dbReference>
<keyword evidence="2" id="KW-0479">Metal-binding</keyword>
<dbReference type="GO" id="GO:0046872">
    <property type="term" value="F:metal ion binding"/>
    <property type="evidence" value="ECO:0007669"/>
    <property type="project" value="UniProtKB-KW"/>
</dbReference>
<feature type="domain" description="Cobalamin-independent methionine synthase MetE C-terminal/archaeal" evidence="4">
    <location>
        <begin position="1"/>
        <end position="52"/>
    </location>
</feature>
<evidence type="ECO:0000259" key="4">
    <source>
        <dbReference type="Pfam" id="PF01717"/>
    </source>
</evidence>
<evidence type="ECO:0000256" key="3">
    <source>
        <dbReference type="ARBA" id="ARBA00022833"/>
    </source>
</evidence>
<evidence type="ECO:0000256" key="1">
    <source>
        <dbReference type="ARBA" id="ARBA00001947"/>
    </source>
</evidence>
<feature type="non-terminal residue" evidence="5">
    <location>
        <position position="116"/>
    </location>
</feature>
<proteinExistence type="predicted"/>
<dbReference type="Pfam" id="PF01717">
    <property type="entry name" value="Meth_synt_2"/>
    <property type="match status" value="1"/>
</dbReference>
<comment type="cofactor">
    <cofactor evidence="1">
        <name>Zn(2+)</name>
        <dbReference type="ChEBI" id="CHEBI:29105"/>
    </cofactor>
</comment>
<organism evidence="5 6">
    <name type="scientific">Eucalyptus globulus</name>
    <name type="common">Tasmanian blue gum</name>
    <dbReference type="NCBI Taxonomy" id="34317"/>
    <lineage>
        <taxon>Eukaryota</taxon>
        <taxon>Viridiplantae</taxon>
        <taxon>Streptophyta</taxon>
        <taxon>Embryophyta</taxon>
        <taxon>Tracheophyta</taxon>
        <taxon>Spermatophyta</taxon>
        <taxon>Magnoliopsida</taxon>
        <taxon>eudicotyledons</taxon>
        <taxon>Gunneridae</taxon>
        <taxon>Pentapetalae</taxon>
        <taxon>rosids</taxon>
        <taxon>malvids</taxon>
        <taxon>Myrtales</taxon>
        <taxon>Myrtaceae</taxon>
        <taxon>Myrtoideae</taxon>
        <taxon>Eucalypteae</taxon>
        <taxon>Eucalyptus</taxon>
    </lineage>
</organism>
<gene>
    <name evidence="5" type="ORF">ACJRO7_007303</name>
</gene>
<dbReference type="SUPFAM" id="SSF51726">
    <property type="entry name" value="UROD/MetE-like"/>
    <property type="match status" value="1"/>
</dbReference>
<dbReference type="EMBL" id="JBJKBG010000011">
    <property type="protein sequence ID" value="KAL3715548.1"/>
    <property type="molecule type" value="Genomic_DNA"/>
</dbReference>
<dbReference type="InterPro" id="IPR038071">
    <property type="entry name" value="UROD/MetE-like_sf"/>
</dbReference>
<accession>A0ABD3INN7</accession>
<keyword evidence="6" id="KW-1185">Reference proteome</keyword>
<reference evidence="5 6" key="1">
    <citation type="submission" date="2024-11" db="EMBL/GenBank/DDBJ databases">
        <title>Chromosome-level genome assembly of Eucalyptus globulus Labill. provides insights into its genome evolution.</title>
        <authorList>
            <person name="Li X."/>
        </authorList>
    </citation>
    <scope>NUCLEOTIDE SEQUENCE [LARGE SCALE GENOMIC DNA]</scope>
    <source>
        <strain evidence="5">CL2024</strain>
        <tissue evidence="5">Fresh tender leaves</tissue>
    </source>
</reference>
<comment type="caution">
    <text evidence="5">The sequence shown here is derived from an EMBL/GenBank/DDBJ whole genome shotgun (WGS) entry which is preliminary data.</text>
</comment>
<dbReference type="InterPro" id="IPR002629">
    <property type="entry name" value="Met_Synth_C/arc"/>
</dbReference>
<keyword evidence="3" id="KW-0862">Zinc</keyword>
<sequence>IHTHLYYSHFNDIILSIIDMDANVITRENSSFDEKLLSIFHNRVQYGAGIGPNLKRLLREPPRCSQQMYRGLILTLYSRLINTLGSSLRSRSLLLLPSSSAPDLPKLKKKSLSNLL</sequence>